<dbReference type="AlphaFoldDB" id="Q4SEF9"/>
<sequence length="209" mass="22670">VPAEERAPSPETKNDAESGSGRDGPVLDSVRPGDHAQRLQVGRLHLGRPGGGRGASQMQSRPASEPRGEEEAAEGHGQVPLGPRHPGEDPGGGVQRGLRGAEEITAHVAPGQETLQDRDTQTGYLLYLLSQSRPGRLKVPPPSPRDTNGWGVGPQAPVWQSWQLRLMRGNSSIHPPPYILLSTILQNQNTFICKNKKTQCRLAFEEHMK</sequence>
<feature type="compositionally biased region" description="Basic and acidic residues" evidence="1">
    <location>
        <begin position="64"/>
        <end position="74"/>
    </location>
</feature>
<feature type="region of interest" description="Disordered" evidence="1">
    <location>
        <begin position="1"/>
        <end position="96"/>
    </location>
</feature>
<reference evidence="2" key="2">
    <citation type="submission" date="2004-02" db="EMBL/GenBank/DDBJ databases">
        <authorList>
            <consortium name="Genoscope"/>
            <consortium name="Whitehead Institute Centre for Genome Research"/>
        </authorList>
    </citation>
    <scope>NUCLEOTIDE SEQUENCE</scope>
</reference>
<feature type="non-terminal residue" evidence="2">
    <location>
        <position position="1"/>
    </location>
</feature>
<comment type="caution">
    <text evidence="2">The sequence shown here is derived from an EMBL/GenBank/DDBJ whole genome shotgun (WGS) entry which is preliminary data.</text>
</comment>
<name>Q4SEF9_TETNG</name>
<organism evidence="2">
    <name type="scientific">Tetraodon nigroviridis</name>
    <name type="common">Spotted green pufferfish</name>
    <name type="synonym">Chelonodon nigroviridis</name>
    <dbReference type="NCBI Taxonomy" id="99883"/>
    <lineage>
        <taxon>Eukaryota</taxon>
        <taxon>Metazoa</taxon>
        <taxon>Chordata</taxon>
        <taxon>Craniata</taxon>
        <taxon>Vertebrata</taxon>
        <taxon>Euteleostomi</taxon>
        <taxon>Actinopterygii</taxon>
        <taxon>Neopterygii</taxon>
        <taxon>Teleostei</taxon>
        <taxon>Neoteleostei</taxon>
        <taxon>Acanthomorphata</taxon>
        <taxon>Eupercaria</taxon>
        <taxon>Tetraodontiformes</taxon>
        <taxon>Tetradontoidea</taxon>
        <taxon>Tetraodontidae</taxon>
        <taxon>Tetraodon</taxon>
    </lineage>
</organism>
<feature type="compositionally biased region" description="Basic and acidic residues" evidence="1">
    <location>
        <begin position="1"/>
        <end position="16"/>
    </location>
</feature>
<evidence type="ECO:0000256" key="1">
    <source>
        <dbReference type="SAM" id="MobiDB-lite"/>
    </source>
</evidence>
<dbReference type="KEGG" id="tng:GSTEN00019580G001"/>
<reference evidence="2" key="1">
    <citation type="journal article" date="2004" name="Nature">
        <title>Genome duplication in the teleost fish Tetraodon nigroviridis reveals the early vertebrate proto-karyotype.</title>
        <authorList>
            <person name="Jaillon O."/>
            <person name="Aury J.-M."/>
            <person name="Brunet F."/>
            <person name="Petit J.-L."/>
            <person name="Stange-Thomann N."/>
            <person name="Mauceli E."/>
            <person name="Bouneau L."/>
            <person name="Fischer C."/>
            <person name="Ozouf-Costaz C."/>
            <person name="Bernot A."/>
            <person name="Nicaud S."/>
            <person name="Jaffe D."/>
            <person name="Fisher S."/>
            <person name="Lutfalla G."/>
            <person name="Dossat C."/>
            <person name="Segurens B."/>
            <person name="Dasilva C."/>
            <person name="Salanoubat M."/>
            <person name="Levy M."/>
            <person name="Boudet N."/>
            <person name="Castellano S."/>
            <person name="Anthouard V."/>
            <person name="Jubin C."/>
            <person name="Castelli V."/>
            <person name="Katinka M."/>
            <person name="Vacherie B."/>
            <person name="Biemont C."/>
            <person name="Skalli Z."/>
            <person name="Cattolico L."/>
            <person name="Poulain J."/>
            <person name="De Berardinis V."/>
            <person name="Cruaud C."/>
            <person name="Duprat S."/>
            <person name="Brottier P."/>
            <person name="Coutanceau J.-P."/>
            <person name="Gouzy J."/>
            <person name="Parra G."/>
            <person name="Lardier G."/>
            <person name="Chapple C."/>
            <person name="McKernan K.J."/>
            <person name="McEwan P."/>
            <person name="Bosak S."/>
            <person name="Kellis M."/>
            <person name="Volff J.-N."/>
            <person name="Guigo R."/>
            <person name="Zody M.C."/>
            <person name="Mesirov J."/>
            <person name="Lindblad-Toh K."/>
            <person name="Birren B."/>
            <person name="Nusbaum C."/>
            <person name="Kahn D."/>
            <person name="Robinson-Rechavi M."/>
            <person name="Laudet V."/>
            <person name="Schachter V."/>
            <person name="Quetier F."/>
            <person name="Saurin W."/>
            <person name="Scarpelli C."/>
            <person name="Wincker P."/>
            <person name="Lander E.S."/>
            <person name="Weissenbach J."/>
            <person name="Roest Crollius H."/>
        </authorList>
    </citation>
    <scope>NUCLEOTIDE SEQUENCE [LARGE SCALE GENOMIC DNA]</scope>
</reference>
<proteinExistence type="predicted"/>
<dbReference type="EMBL" id="CAAE01014622">
    <property type="protein sequence ID" value="CAG00973.1"/>
    <property type="molecule type" value="Genomic_DNA"/>
</dbReference>
<accession>Q4SEF9</accession>
<gene>
    <name evidence="2" type="ORF">GSTENG00019580001</name>
</gene>
<evidence type="ECO:0000313" key="2">
    <source>
        <dbReference type="EMBL" id="CAG00973.1"/>
    </source>
</evidence>
<protein>
    <submittedName>
        <fullName evidence="2">(spotted green pufferfish) hypothetical protein</fullName>
    </submittedName>
</protein>